<sequence>MSVDSEEDTDDNMGKRETDNVATEEEESPPEPSVKVEEVGTAPFDWRFPTANQTRHCYSRYLEYHKSLSSLLSS</sequence>
<accession>A0AAV6I6A8</accession>
<feature type="region of interest" description="Disordered" evidence="3">
    <location>
        <begin position="1"/>
        <end position="37"/>
    </location>
</feature>
<name>A0AAV6I6A8_9ERIC</name>
<dbReference type="SUPFAM" id="SSF47694">
    <property type="entry name" value="Cytochrome c oxidase subunit h"/>
    <property type="match status" value="1"/>
</dbReference>
<comment type="subcellular location">
    <subcellularLocation>
        <location evidence="1">Mitochondrion</location>
    </subcellularLocation>
</comment>
<proteinExistence type="predicted"/>
<dbReference type="EMBL" id="JACTNZ010000011">
    <property type="protein sequence ID" value="KAG5524031.1"/>
    <property type="molecule type" value="Genomic_DNA"/>
</dbReference>
<comment type="caution">
    <text evidence="4">The sequence shown here is derived from an EMBL/GenBank/DDBJ whole genome shotgun (WGS) entry which is preliminary data.</text>
</comment>
<protein>
    <recommendedName>
        <fullName evidence="6">Cytochrome c oxidase subunit 6b-1</fullName>
    </recommendedName>
</protein>
<dbReference type="GO" id="GO:0045277">
    <property type="term" value="C:respiratory chain complex IV"/>
    <property type="evidence" value="ECO:0007669"/>
    <property type="project" value="InterPro"/>
</dbReference>
<dbReference type="PANTHER" id="PTHR46281">
    <property type="entry name" value="CYTOCHROME C OXIDASE SUBUNIT 6B"/>
    <property type="match status" value="1"/>
</dbReference>
<keyword evidence="2" id="KW-0496">Mitochondrion</keyword>
<evidence type="ECO:0000313" key="5">
    <source>
        <dbReference type="Proteomes" id="UP000823749"/>
    </source>
</evidence>
<evidence type="ECO:0000256" key="3">
    <source>
        <dbReference type="SAM" id="MobiDB-lite"/>
    </source>
</evidence>
<dbReference type="GO" id="GO:0005739">
    <property type="term" value="C:mitochondrion"/>
    <property type="evidence" value="ECO:0007669"/>
    <property type="project" value="UniProtKB-SubCell"/>
</dbReference>
<dbReference type="Proteomes" id="UP000823749">
    <property type="component" value="Chromosome 11"/>
</dbReference>
<dbReference type="InterPro" id="IPR003213">
    <property type="entry name" value="Cyt_c_oxidase_su6B"/>
</dbReference>
<dbReference type="PANTHER" id="PTHR46281:SF8">
    <property type="entry name" value="CYTOCHROME C OXIDASE SUBUNIT 12, MITOCHONDRIAL"/>
    <property type="match status" value="1"/>
</dbReference>
<gene>
    <name evidence="4" type="ORF">RHGRI_030889</name>
</gene>
<evidence type="ECO:0008006" key="6">
    <source>
        <dbReference type="Google" id="ProtNLM"/>
    </source>
</evidence>
<dbReference type="InterPro" id="IPR036549">
    <property type="entry name" value="CX6/COA6-like_sf"/>
</dbReference>
<evidence type="ECO:0000313" key="4">
    <source>
        <dbReference type="EMBL" id="KAG5524031.1"/>
    </source>
</evidence>
<dbReference type="AlphaFoldDB" id="A0AAV6I6A8"/>
<organism evidence="4 5">
    <name type="scientific">Rhododendron griersonianum</name>
    <dbReference type="NCBI Taxonomy" id="479676"/>
    <lineage>
        <taxon>Eukaryota</taxon>
        <taxon>Viridiplantae</taxon>
        <taxon>Streptophyta</taxon>
        <taxon>Embryophyta</taxon>
        <taxon>Tracheophyta</taxon>
        <taxon>Spermatophyta</taxon>
        <taxon>Magnoliopsida</taxon>
        <taxon>eudicotyledons</taxon>
        <taxon>Gunneridae</taxon>
        <taxon>Pentapetalae</taxon>
        <taxon>asterids</taxon>
        <taxon>Ericales</taxon>
        <taxon>Ericaceae</taxon>
        <taxon>Ericoideae</taxon>
        <taxon>Rhodoreae</taxon>
        <taxon>Rhododendron</taxon>
    </lineage>
</organism>
<feature type="compositionally biased region" description="Acidic residues" evidence="3">
    <location>
        <begin position="1"/>
        <end position="11"/>
    </location>
</feature>
<keyword evidence="5" id="KW-1185">Reference proteome</keyword>
<evidence type="ECO:0000256" key="2">
    <source>
        <dbReference type="ARBA" id="ARBA00023128"/>
    </source>
</evidence>
<reference evidence="4" key="1">
    <citation type="submission" date="2020-08" db="EMBL/GenBank/DDBJ databases">
        <title>Plant Genome Project.</title>
        <authorList>
            <person name="Zhang R.-G."/>
        </authorList>
    </citation>
    <scope>NUCLEOTIDE SEQUENCE</scope>
    <source>
        <strain evidence="4">WSP0</strain>
        <tissue evidence="4">Leaf</tissue>
    </source>
</reference>
<dbReference type="Gene3D" id="1.10.10.140">
    <property type="entry name" value="Cytochrome c oxidase, subunit VIb"/>
    <property type="match status" value="1"/>
</dbReference>
<evidence type="ECO:0000256" key="1">
    <source>
        <dbReference type="ARBA" id="ARBA00004173"/>
    </source>
</evidence>